<dbReference type="Pfam" id="PF05591">
    <property type="entry name" value="T6SS_VipA"/>
    <property type="match status" value="2"/>
</dbReference>
<organism evidence="1 2">
    <name type="scientific">Sorangium cellulosum</name>
    <name type="common">Polyangium cellulosum</name>
    <dbReference type="NCBI Taxonomy" id="56"/>
    <lineage>
        <taxon>Bacteria</taxon>
        <taxon>Pseudomonadati</taxon>
        <taxon>Myxococcota</taxon>
        <taxon>Polyangia</taxon>
        <taxon>Polyangiales</taxon>
        <taxon>Polyangiaceae</taxon>
        <taxon>Sorangium</taxon>
    </lineage>
</organism>
<dbReference type="EMBL" id="CP012672">
    <property type="protein sequence ID" value="AUX29122.1"/>
    <property type="molecule type" value="Genomic_DNA"/>
</dbReference>
<dbReference type="PANTHER" id="PTHR35850">
    <property type="entry name" value="CYTOPLASMIC PROTEIN-RELATED"/>
    <property type="match status" value="1"/>
</dbReference>
<dbReference type="PANTHER" id="PTHR35850:SF2">
    <property type="entry name" value="TYPE VI SECRETION SYSTEM CONTRACTILE SHEATH SMALL SUBUNIT"/>
    <property type="match status" value="1"/>
</dbReference>
<reference evidence="1 2" key="1">
    <citation type="submission" date="2015-09" db="EMBL/GenBank/DDBJ databases">
        <title>Sorangium comparison.</title>
        <authorList>
            <person name="Zaburannyi N."/>
            <person name="Bunk B."/>
            <person name="Overmann J."/>
            <person name="Mueller R."/>
        </authorList>
    </citation>
    <scope>NUCLEOTIDE SEQUENCE [LARGE SCALE GENOMIC DNA]</scope>
    <source>
        <strain evidence="1 2">So ce836</strain>
    </source>
</reference>
<dbReference type="InterPro" id="IPR008312">
    <property type="entry name" value="T6SS_TssB1"/>
</dbReference>
<sequence>MSKPIQEQIFKSRLTITYRTNITGTVQQEKLPYRLLVLGEFAGRSLRRANLLPDTAKRTVRSIKRGTTVDNHLNEVVPTWRIPREDEALRALRSVIPGQIHFDQVTCSIPATALARDEAKNFSLGGTARFESAARENGMCDIEGTVQVSGSLATKIAEGTVTAEEAKIDLVGAVTGTYVDPATNKVVGIVTGLVEVRGLAVDAGRVTVKPADEDDGSGAAEDRKVKVFAVTIAGEQQVSAERTIPFTSLDSFTPDSVALNIPEVYRLRVLKRLLLDLQSGLRNRHDLRKRLKDMLPGYGESKANIEAKLQSFRDLKEWADESFPLLRIERGASPAAAGGGEAPAGA</sequence>
<evidence type="ECO:0000313" key="1">
    <source>
        <dbReference type="EMBL" id="AUX29122.1"/>
    </source>
</evidence>
<dbReference type="Proteomes" id="UP000295497">
    <property type="component" value="Chromosome"/>
</dbReference>
<name>A0A4V0NFB8_SORCE</name>
<evidence type="ECO:0000313" key="2">
    <source>
        <dbReference type="Proteomes" id="UP000295497"/>
    </source>
</evidence>
<gene>
    <name evidence="1" type="ORF">SOCE836_012090</name>
</gene>
<dbReference type="RefSeq" id="WP_165373806.1">
    <property type="nucleotide sequence ID" value="NZ_CP012672.1"/>
</dbReference>
<accession>A0A4V0NFB8</accession>
<dbReference type="AlphaFoldDB" id="A0A4V0NFB8"/>
<protein>
    <submittedName>
        <fullName evidence="1">Uncharacterized protein</fullName>
    </submittedName>
</protein>
<proteinExistence type="predicted"/>